<accession>A0A5B7FKA1</accession>
<reference evidence="2 3" key="1">
    <citation type="submission" date="2019-05" db="EMBL/GenBank/DDBJ databases">
        <title>Another draft genome of Portunus trituberculatus and its Hox gene families provides insights of decapod evolution.</title>
        <authorList>
            <person name="Jeong J.-H."/>
            <person name="Song I."/>
            <person name="Kim S."/>
            <person name="Choi T."/>
            <person name="Kim D."/>
            <person name="Ryu S."/>
            <person name="Kim W."/>
        </authorList>
    </citation>
    <scope>NUCLEOTIDE SEQUENCE [LARGE SCALE GENOMIC DNA]</scope>
    <source>
        <tissue evidence="2">Muscle</tissue>
    </source>
</reference>
<evidence type="ECO:0000256" key="1">
    <source>
        <dbReference type="SAM" id="MobiDB-lite"/>
    </source>
</evidence>
<comment type="caution">
    <text evidence="2">The sequence shown here is derived from an EMBL/GenBank/DDBJ whole genome shotgun (WGS) entry which is preliminary data.</text>
</comment>
<dbReference type="Proteomes" id="UP000324222">
    <property type="component" value="Unassembled WGS sequence"/>
</dbReference>
<sequence length="100" mass="11931">MLSKRKEALTSRTEPSGWKPVCPALKKYEYEEQHLHHQNHHNHHHLHHHHHHYRQYKGQDKASITPSPHQERPKKQCRGNCMILSQRHNSTRNTARMDGS</sequence>
<feature type="region of interest" description="Disordered" evidence="1">
    <location>
        <begin position="36"/>
        <end position="100"/>
    </location>
</feature>
<protein>
    <submittedName>
        <fullName evidence="2">Uncharacterized protein</fullName>
    </submittedName>
</protein>
<gene>
    <name evidence="2" type="ORF">E2C01_039622</name>
</gene>
<keyword evidence="3" id="KW-1185">Reference proteome</keyword>
<organism evidence="2 3">
    <name type="scientific">Portunus trituberculatus</name>
    <name type="common">Swimming crab</name>
    <name type="synonym">Neptunus trituberculatus</name>
    <dbReference type="NCBI Taxonomy" id="210409"/>
    <lineage>
        <taxon>Eukaryota</taxon>
        <taxon>Metazoa</taxon>
        <taxon>Ecdysozoa</taxon>
        <taxon>Arthropoda</taxon>
        <taxon>Crustacea</taxon>
        <taxon>Multicrustacea</taxon>
        <taxon>Malacostraca</taxon>
        <taxon>Eumalacostraca</taxon>
        <taxon>Eucarida</taxon>
        <taxon>Decapoda</taxon>
        <taxon>Pleocyemata</taxon>
        <taxon>Brachyura</taxon>
        <taxon>Eubrachyura</taxon>
        <taxon>Portunoidea</taxon>
        <taxon>Portunidae</taxon>
        <taxon>Portuninae</taxon>
        <taxon>Portunus</taxon>
    </lineage>
</organism>
<proteinExistence type="predicted"/>
<dbReference type="EMBL" id="VSRR010006954">
    <property type="protein sequence ID" value="MPC45916.1"/>
    <property type="molecule type" value="Genomic_DNA"/>
</dbReference>
<dbReference type="AlphaFoldDB" id="A0A5B7FKA1"/>
<evidence type="ECO:0000313" key="2">
    <source>
        <dbReference type="EMBL" id="MPC45916.1"/>
    </source>
</evidence>
<evidence type="ECO:0000313" key="3">
    <source>
        <dbReference type="Proteomes" id="UP000324222"/>
    </source>
</evidence>
<name>A0A5B7FKA1_PORTR</name>
<feature type="compositionally biased region" description="Basic residues" evidence="1">
    <location>
        <begin position="36"/>
        <end position="55"/>
    </location>
</feature>